<comment type="caution">
    <text evidence="7">The sequence shown here is derived from an EMBL/GenBank/DDBJ whole genome shotgun (WGS) entry which is preliminary data.</text>
</comment>
<dbReference type="CDD" id="cd16429">
    <property type="entry name" value="VirB10"/>
    <property type="match status" value="1"/>
</dbReference>
<dbReference type="InterPro" id="IPR005498">
    <property type="entry name" value="T4SS_VirB10/TraB/TrbI"/>
</dbReference>
<evidence type="ECO:0000256" key="3">
    <source>
        <dbReference type="ARBA" id="ARBA00022692"/>
    </source>
</evidence>
<accession>A0A4R4DIP8</accession>
<evidence type="ECO:0000256" key="4">
    <source>
        <dbReference type="ARBA" id="ARBA00022989"/>
    </source>
</evidence>
<comment type="subcellular location">
    <subcellularLocation>
        <location evidence="1">Membrane</location>
        <topology evidence="1">Single-pass membrane protein</topology>
    </subcellularLocation>
</comment>
<proteinExistence type="inferred from homology"/>
<name>A0A4R4DIP8_9PROT</name>
<gene>
    <name evidence="7" type="ORF">EXY23_13485</name>
</gene>
<dbReference type="Gene3D" id="2.40.128.260">
    <property type="entry name" value="Type IV secretion system, VirB10/TraB/TrbI"/>
    <property type="match status" value="1"/>
</dbReference>
<evidence type="ECO:0000256" key="6">
    <source>
        <dbReference type="SAM" id="MobiDB-lite"/>
    </source>
</evidence>
<comment type="similarity">
    <text evidence="2">Belongs to the TrbI/VirB10 family.</text>
</comment>
<protein>
    <submittedName>
        <fullName evidence="7">TrbI/VirB10 family protein</fullName>
    </submittedName>
</protein>
<feature type="compositionally biased region" description="Pro residues" evidence="6">
    <location>
        <begin position="77"/>
        <end position="92"/>
    </location>
</feature>
<dbReference type="EMBL" id="SKBM01000011">
    <property type="protein sequence ID" value="TCZ61136.1"/>
    <property type="molecule type" value="Genomic_DNA"/>
</dbReference>
<dbReference type="GO" id="GO:0016020">
    <property type="term" value="C:membrane"/>
    <property type="evidence" value="ECO:0007669"/>
    <property type="project" value="UniProtKB-SubCell"/>
</dbReference>
<dbReference type="AlphaFoldDB" id="A0A4R4DIP8"/>
<dbReference type="Proteomes" id="UP000295023">
    <property type="component" value="Unassembled WGS sequence"/>
</dbReference>
<sequence length="377" mass="38843">MAPPGDVPSPVAGGTTAVAGRKPWSLGRKLGFGAMVAGSIAGLVWLTRAPHEDTAARRATPANGARVGEIGEGWTPVRPPPPSPPPPPPPPAQQAAARVPSDPFVPPPPAATAAAAGGVQRVRIDAFQAGSGGARGGAGANAPAEGGGAAAGAGSGDELDQRLTRGADQGTAVARLLPDRDRFITMGTPMGCLPEGPINTDTPGAFRCRVTQPVFSTSGNVVLLDPGTWMVGTIGESMRRGARRAFGVVRRIETPQGCIVALRAPLADNLGEAGLEGEVDRHFFERFRGLALMALLDAAGQAAALAAANALAGDRSRGGISFYQFQGMGRQLGQGFADDTHIPPTLRRNQALPILVMAMQDIDMRGCYRLRRTEAAR</sequence>
<evidence type="ECO:0000256" key="2">
    <source>
        <dbReference type="ARBA" id="ARBA00010265"/>
    </source>
</evidence>
<feature type="region of interest" description="Disordered" evidence="6">
    <location>
        <begin position="55"/>
        <end position="112"/>
    </location>
</feature>
<evidence type="ECO:0000313" key="8">
    <source>
        <dbReference type="Proteomes" id="UP000295023"/>
    </source>
</evidence>
<keyword evidence="4" id="KW-1133">Transmembrane helix</keyword>
<evidence type="ECO:0000256" key="5">
    <source>
        <dbReference type="ARBA" id="ARBA00023136"/>
    </source>
</evidence>
<dbReference type="RefSeq" id="WP_132289865.1">
    <property type="nucleotide sequence ID" value="NZ_SKBM01000011.1"/>
</dbReference>
<keyword evidence="3" id="KW-0812">Transmembrane</keyword>
<keyword evidence="8" id="KW-1185">Reference proteome</keyword>
<evidence type="ECO:0000256" key="1">
    <source>
        <dbReference type="ARBA" id="ARBA00004167"/>
    </source>
</evidence>
<reference evidence="7 8" key="1">
    <citation type="submission" date="2019-03" db="EMBL/GenBank/DDBJ databases">
        <title>Paracraurococcus aquatilis NE82 genome sequence.</title>
        <authorList>
            <person name="Zhao Y."/>
            <person name="Du Z."/>
        </authorList>
    </citation>
    <scope>NUCLEOTIDE SEQUENCE [LARGE SCALE GENOMIC DNA]</scope>
    <source>
        <strain evidence="7 8">NE82</strain>
    </source>
</reference>
<organism evidence="7 8">
    <name type="scientific">Roseicella aquatilis</name>
    <dbReference type="NCBI Taxonomy" id="2527868"/>
    <lineage>
        <taxon>Bacteria</taxon>
        <taxon>Pseudomonadati</taxon>
        <taxon>Pseudomonadota</taxon>
        <taxon>Alphaproteobacteria</taxon>
        <taxon>Acetobacterales</taxon>
        <taxon>Roseomonadaceae</taxon>
        <taxon>Roseicella</taxon>
    </lineage>
</organism>
<keyword evidence="5" id="KW-0472">Membrane</keyword>
<dbReference type="InterPro" id="IPR042217">
    <property type="entry name" value="T4SS_VirB10/TrbI"/>
</dbReference>
<feature type="region of interest" description="Disordered" evidence="6">
    <location>
        <begin position="131"/>
        <end position="161"/>
    </location>
</feature>
<feature type="compositionally biased region" description="Gly residues" evidence="6">
    <location>
        <begin position="131"/>
        <end position="155"/>
    </location>
</feature>
<evidence type="ECO:0000313" key="7">
    <source>
        <dbReference type="EMBL" id="TCZ61136.1"/>
    </source>
</evidence>
<dbReference type="Pfam" id="PF03743">
    <property type="entry name" value="TrbI"/>
    <property type="match status" value="1"/>
</dbReference>
<dbReference type="OrthoDB" id="9807354at2"/>